<dbReference type="Proteomes" id="UP000271087">
    <property type="component" value="Unassembled WGS sequence"/>
</dbReference>
<dbReference type="WBParaSite" id="nOo.2.0.1.t13931-RA">
    <property type="protein sequence ID" value="nOo.2.0.1.t13931-RA"/>
    <property type="gene ID" value="nOo.2.0.1.g13931"/>
</dbReference>
<sequence>MGGLESEKDYPYDGYGEKCHLVRKEIAVYINDSLQLPNNEKEIAKWLAKKGPISI</sequence>
<evidence type="ECO:0000313" key="2">
    <source>
        <dbReference type="EMBL" id="VDN07435.1"/>
    </source>
</evidence>
<keyword evidence="3" id="KW-1185">Reference proteome</keyword>
<dbReference type="Gene3D" id="3.90.70.10">
    <property type="entry name" value="Cysteine proteinases"/>
    <property type="match status" value="1"/>
</dbReference>
<dbReference type="SUPFAM" id="SSF54001">
    <property type="entry name" value="Cysteine proteinases"/>
    <property type="match status" value="1"/>
</dbReference>
<dbReference type="Pfam" id="PF00112">
    <property type="entry name" value="Peptidase_C1"/>
    <property type="match status" value="1"/>
</dbReference>
<organism evidence="4">
    <name type="scientific">Onchocerca ochengi</name>
    <name type="common">Filarial nematode worm</name>
    <dbReference type="NCBI Taxonomy" id="42157"/>
    <lineage>
        <taxon>Eukaryota</taxon>
        <taxon>Metazoa</taxon>
        <taxon>Ecdysozoa</taxon>
        <taxon>Nematoda</taxon>
        <taxon>Chromadorea</taxon>
        <taxon>Rhabditida</taxon>
        <taxon>Spirurina</taxon>
        <taxon>Spiruromorpha</taxon>
        <taxon>Filarioidea</taxon>
        <taxon>Onchocercidae</taxon>
        <taxon>Onchocerca</taxon>
    </lineage>
</organism>
<proteinExistence type="predicted"/>
<dbReference type="GO" id="GO:0008234">
    <property type="term" value="F:cysteine-type peptidase activity"/>
    <property type="evidence" value="ECO:0007669"/>
    <property type="project" value="InterPro"/>
</dbReference>
<reference evidence="2 3" key="2">
    <citation type="submission" date="2018-08" db="EMBL/GenBank/DDBJ databases">
        <authorList>
            <person name="Laetsch R D."/>
            <person name="Stevens L."/>
            <person name="Kumar S."/>
            <person name="Blaxter L. M."/>
        </authorList>
    </citation>
    <scope>NUCLEOTIDE SEQUENCE [LARGE SCALE GENOMIC DNA]</scope>
</reference>
<evidence type="ECO:0000313" key="4">
    <source>
        <dbReference type="WBParaSite" id="nOo.2.0.1.t13931-RA"/>
    </source>
</evidence>
<dbReference type="OrthoDB" id="387093at2759"/>
<dbReference type="STRING" id="42157.A0A182F0G8"/>
<evidence type="ECO:0000259" key="1">
    <source>
        <dbReference type="Pfam" id="PF00112"/>
    </source>
</evidence>
<dbReference type="AlphaFoldDB" id="A0A182F0G8"/>
<dbReference type="EMBL" id="UYRW01021645">
    <property type="protein sequence ID" value="VDN07435.1"/>
    <property type="molecule type" value="Genomic_DNA"/>
</dbReference>
<evidence type="ECO:0000313" key="3">
    <source>
        <dbReference type="Proteomes" id="UP000271087"/>
    </source>
</evidence>
<dbReference type="InterPro" id="IPR038765">
    <property type="entry name" value="Papain-like_cys_pep_sf"/>
</dbReference>
<name>A0A182F0G8_ONCOC</name>
<dbReference type="GO" id="GO:0006508">
    <property type="term" value="P:proteolysis"/>
    <property type="evidence" value="ECO:0007669"/>
    <property type="project" value="InterPro"/>
</dbReference>
<accession>A0A182F0G8</accession>
<gene>
    <name evidence="2" type="ORF">NOO_LOCUS13931</name>
</gene>
<reference evidence="4" key="1">
    <citation type="submission" date="2016-06" db="UniProtKB">
        <authorList>
            <consortium name="WormBaseParasite"/>
        </authorList>
    </citation>
    <scope>IDENTIFICATION</scope>
</reference>
<protein>
    <submittedName>
        <fullName evidence="4">Pept_C1 domain-containing protein</fullName>
    </submittedName>
</protein>
<dbReference type="InterPro" id="IPR000668">
    <property type="entry name" value="Peptidase_C1A_C"/>
</dbReference>
<feature type="domain" description="Peptidase C1A papain C-terminal" evidence="1">
    <location>
        <begin position="2"/>
        <end position="55"/>
    </location>
</feature>